<proteinExistence type="inferred from homology"/>
<organism evidence="3 4">
    <name type="scientific">Thlaspi arvense</name>
    <name type="common">Field penny-cress</name>
    <dbReference type="NCBI Taxonomy" id="13288"/>
    <lineage>
        <taxon>Eukaryota</taxon>
        <taxon>Viridiplantae</taxon>
        <taxon>Streptophyta</taxon>
        <taxon>Embryophyta</taxon>
        <taxon>Tracheophyta</taxon>
        <taxon>Spermatophyta</taxon>
        <taxon>Magnoliopsida</taxon>
        <taxon>eudicotyledons</taxon>
        <taxon>Gunneridae</taxon>
        <taxon>Pentapetalae</taxon>
        <taxon>rosids</taxon>
        <taxon>malvids</taxon>
        <taxon>Brassicales</taxon>
        <taxon>Brassicaceae</taxon>
        <taxon>Thlaspideae</taxon>
        <taxon>Thlaspi</taxon>
    </lineage>
</organism>
<feature type="domain" description="SHSP" evidence="2">
    <location>
        <begin position="118"/>
        <end position="234"/>
    </location>
</feature>
<accession>A0AAU9RPI0</accession>
<evidence type="ECO:0000256" key="1">
    <source>
        <dbReference type="PROSITE-ProRule" id="PRU00285"/>
    </source>
</evidence>
<dbReference type="InterPro" id="IPR002068">
    <property type="entry name" value="A-crystallin/Hsp20_dom"/>
</dbReference>
<dbReference type="SUPFAM" id="SSF49764">
    <property type="entry name" value="HSP20-like chaperones"/>
    <property type="match status" value="1"/>
</dbReference>
<gene>
    <name evidence="3" type="ORF">TAV2_LOCUS6203</name>
</gene>
<dbReference type="PANTHER" id="PTHR34661">
    <property type="entry name" value="INCREASED DNA METHYLATION 3"/>
    <property type="match status" value="1"/>
</dbReference>
<reference evidence="3 4" key="1">
    <citation type="submission" date="2022-03" db="EMBL/GenBank/DDBJ databases">
        <authorList>
            <person name="Nunn A."/>
            <person name="Chopra R."/>
            <person name="Nunn A."/>
            <person name="Contreras Garrido A."/>
        </authorList>
    </citation>
    <scope>NUCLEOTIDE SEQUENCE [LARGE SCALE GENOMIC DNA]</scope>
</reference>
<dbReference type="Proteomes" id="UP000836841">
    <property type="component" value="Chromosome 2"/>
</dbReference>
<dbReference type="GO" id="GO:0005634">
    <property type="term" value="C:nucleus"/>
    <property type="evidence" value="ECO:0007669"/>
    <property type="project" value="TreeGrafter"/>
</dbReference>
<dbReference type="EMBL" id="OU466858">
    <property type="protein sequence ID" value="CAH2046864.1"/>
    <property type="molecule type" value="Genomic_DNA"/>
</dbReference>
<comment type="similarity">
    <text evidence="1">Belongs to the small heat shock protein (HSP20) family.</text>
</comment>
<dbReference type="InterPro" id="IPR008978">
    <property type="entry name" value="HSP20-like_chaperone"/>
</dbReference>
<keyword evidence="4" id="KW-1185">Reference proteome</keyword>
<dbReference type="FunFam" id="2.60.40.790:FF:000049">
    <property type="entry name" value="Increased DNA methylation 3"/>
    <property type="match status" value="1"/>
</dbReference>
<dbReference type="PANTHER" id="PTHR34661:SF8">
    <property type="entry name" value="ALPHA-CRYSTALLIN DOMAIN-CONTAINING PROTEIN 22.3"/>
    <property type="match status" value="1"/>
</dbReference>
<dbReference type="CDD" id="cd06464">
    <property type="entry name" value="ACD_sHsps-like"/>
    <property type="match status" value="1"/>
</dbReference>
<dbReference type="InterPro" id="IPR039321">
    <property type="entry name" value="IDM2/3-like"/>
</dbReference>
<evidence type="ECO:0000313" key="4">
    <source>
        <dbReference type="Proteomes" id="UP000836841"/>
    </source>
</evidence>
<evidence type="ECO:0000313" key="3">
    <source>
        <dbReference type="EMBL" id="CAH2046864.1"/>
    </source>
</evidence>
<name>A0AAU9RPI0_THLAR</name>
<protein>
    <recommendedName>
        <fullName evidence="2">SHSP domain-containing protein</fullName>
    </recommendedName>
</protein>
<sequence length="234" mass="25397">MYDSVYRNYRASGLEMLSPFLAKPLFENFKEDHVPKTRSSSVQNGLRENPHVLEVAPLNSMPYIGPLTGHASMSVNKANENAEKVGGPAMIFLPSESTPEFENLISQTKTGVALTGSAAVGKIGPTIGLVDVAESDDAYYFRVSLPGVSRDEKDFSCDIEPDGKILIKGATTTGEKTVCKHNQVFKMLTQNLCPPGHFTISFQLPGPVSNDDFNGNFGADGVLEGVVKKLYYED</sequence>
<dbReference type="Gene3D" id="2.60.40.790">
    <property type="match status" value="1"/>
</dbReference>
<dbReference type="PROSITE" id="PS01031">
    <property type="entry name" value="SHSP"/>
    <property type="match status" value="1"/>
</dbReference>
<evidence type="ECO:0000259" key="2">
    <source>
        <dbReference type="PROSITE" id="PS01031"/>
    </source>
</evidence>
<dbReference type="AlphaFoldDB" id="A0AAU9RPI0"/>